<evidence type="ECO:0000313" key="2">
    <source>
        <dbReference type="EMBL" id="KAK6782592.1"/>
    </source>
</evidence>
<accession>A0AAN8Y7U8</accession>
<protein>
    <submittedName>
        <fullName evidence="2">Uncharacterized protein</fullName>
    </submittedName>
</protein>
<keyword evidence="3" id="KW-1185">Reference proteome</keyword>
<feature type="compositionally biased region" description="Polar residues" evidence="1">
    <location>
        <begin position="70"/>
        <end position="80"/>
    </location>
</feature>
<gene>
    <name evidence="2" type="ORF">RDI58_020388</name>
</gene>
<comment type="caution">
    <text evidence="2">The sequence shown here is derived from an EMBL/GenBank/DDBJ whole genome shotgun (WGS) entry which is preliminary data.</text>
</comment>
<dbReference type="AlphaFoldDB" id="A0AAN8Y7U8"/>
<evidence type="ECO:0000256" key="1">
    <source>
        <dbReference type="SAM" id="MobiDB-lite"/>
    </source>
</evidence>
<feature type="compositionally biased region" description="Basic and acidic residues" evidence="1">
    <location>
        <begin position="81"/>
        <end position="92"/>
    </location>
</feature>
<dbReference type="EMBL" id="JBANQN010000008">
    <property type="protein sequence ID" value="KAK6782592.1"/>
    <property type="molecule type" value="Genomic_DNA"/>
</dbReference>
<reference evidence="2 3" key="1">
    <citation type="submission" date="2024-02" db="EMBL/GenBank/DDBJ databases">
        <title>de novo genome assembly of Solanum bulbocastanum strain 11H21.</title>
        <authorList>
            <person name="Hosaka A.J."/>
        </authorList>
    </citation>
    <scope>NUCLEOTIDE SEQUENCE [LARGE SCALE GENOMIC DNA]</scope>
    <source>
        <tissue evidence="2">Young leaves</tissue>
    </source>
</reference>
<proteinExistence type="predicted"/>
<sequence>MIEENIMKQKSRAKWIKLRDSNTKYFSAVMKERSQQKQITQLTSLEGIQLSDQGAIREEVVKFYKGLIGSSSKKSTSNQYKSDEERGSDVSRAKSSSV</sequence>
<name>A0AAN8Y7U8_SOLBU</name>
<evidence type="ECO:0000313" key="3">
    <source>
        <dbReference type="Proteomes" id="UP001371456"/>
    </source>
</evidence>
<dbReference type="Proteomes" id="UP001371456">
    <property type="component" value="Unassembled WGS sequence"/>
</dbReference>
<feature type="region of interest" description="Disordered" evidence="1">
    <location>
        <begin position="70"/>
        <end position="98"/>
    </location>
</feature>
<organism evidence="2 3">
    <name type="scientific">Solanum bulbocastanum</name>
    <name type="common">Wild potato</name>
    <dbReference type="NCBI Taxonomy" id="147425"/>
    <lineage>
        <taxon>Eukaryota</taxon>
        <taxon>Viridiplantae</taxon>
        <taxon>Streptophyta</taxon>
        <taxon>Embryophyta</taxon>
        <taxon>Tracheophyta</taxon>
        <taxon>Spermatophyta</taxon>
        <taxon>Magnoliopsida</taxon>
        <taxon>eudicotyledons</taxon>
        <taxon>Gunneridae</taxon>
        <taxon>Pentapetalae</taxon>
        <taxon>asterids</taxon>
        <taxon>lamiids</taxon>
        <taxon>Solanales</taxon>
        <taxon>Solanaceae</taxon>
        <taxon>Solanoideae</taxon>
        <taxon>Solaneae</taxon>
        <taxon>Solanum</taxon>
    </lineage>
</organism>